<keyword evidence="9" id="KW-0479">Metal-binding</keyword>
<feature type="domain" description="Histidine kinase" evidence="16">
    <location>
        <begin position="316"/>
        <end position="508"/>
    </location>
</feature>
<keyword evidence="8" id="KW-0808">Transferase</keyword>
<keyword evidence="10" id="KW-0418">Kinase</keyword>
<dbReference type="Gene3D" id="3.30.450.20">
    <property type="entry name" value="PAS domain"/>
    <property type="match status" value="2"/>
</dbReference>
<dbReference type="InterPro" id="IPR000014">
    <property type="entry name" value="PAS"/>
</dbReference>
<sequence length="510" mass="58584">MKVAPCTHPLYSMPWLEVTMPDPNFQGYILQLNNAESVRKVSENLFCEYLDNSLAPAWIYDEDGYAIYMNKLAKQIWRIDETYHYKHINELFPRRHADQFLASDKAVLETNRAISFVISSTRLDGSPGYFMLQKYLLPITTPKRIIAGQAIDITEEINTREELRKSNERFAYVAKAVSDCIWDWDIETGKVYRSEALMALTGYSGRDIHGSLGWWEGKIHPEDRQMAMDKLHTFVAQGHSYCDAEYRFRCADNKYRSFMDKGYIIYRDEKPVRAIGIVHDITEKKKLEARLLRNKIRHQKVISRAIIAAQDNVCNELGKELHDNVNQILASAGIMLDYAQQNNDENSKACLDKSRRYLQLAIEEIRKLSKSLNTSAVKDMGLINQVEEIVNNMKLRRPVSVRVECDSALEEKINSELKLMIYRIIQEQTNNIIKYAEATEVIISIRKNRTSLHLSIKDNGKGFDVNQSKKGIGLANIKNRVEAYNGSLNIISSPGIGCSLEINIPKKTRM</sequence>
<comment type="catalytic activity">
    <reaction evidence="1">
        <text>ATP + protein L-histidine = ADP + protein N-phospho-L-histidine.</text>
        <dbReference type="EC" id="2.7.13.3"/>
    </reaction>
</comment>
<dbReference type="NCBIfam" id="TIGR00229">
    <property type="entry name" value="sensory_box"/>
    <property type="match status" value="1"/>
</dbReference>
<dbReference type="EMBL" id="LWBP01000019">
    <property type="protein sequence ID" value="OQP67646.1"/>
    <property type="molecule type" value="Genomic_DNA"/>
</dbReference>
<reference evidence="19" key="1">
    <citation type="submission" date="2016-04" db="EMBL/GenBank/DDBJ databases">
        <authorList>
            <person name="Chen L."/>
            <person name="Zhuang W."/>
            <person name="Wang G."/>
        </authorList>
    </citation>
    <scope>NUCLEOTIDE SEQUENCE [LARGE SCALE GENOMIC DNA]</scope>
    <source>
        <strain evidence="19">208</strain>
    </source>
</reference>
<keyword evidence="7" id="KW-0963">Cytoplasm</keyword>
<dbReference type="InterPro" id="IPR035965">
    <property type="entry name" value="PAS-like_dom_sf"/>
</dbReference>
<dbReference type="STRING" id="550983.A4R26_33055"/>
<dbReference type="InterPro" id="IPR013656">
    <property type="entry name" value="PAS_4"/>
</dbReference>
<evidence type="ECO:0000256" key="14">
    <source>
        <dbReference type="ARBA" id="ARBA00024827"/>
    </source>
</evidence>
<dbReference type="Proteomes" id="UP000192276">
    <property type="component" value="Unassembled WGS sequence"/>
</dbReference>
<name>A0A1V9GB32_9BACT</name>
<keyword evidence="19" id="KW-1185">Reference proteome</keyword>
<dbReference type="PROSITE" id="PS50109">
    <property type="entry name" value="HIS_KIN"/>
    <property type="match status" value="1"/>
</dbReference>
<dbReference type="OrthoDB" id="9124519at2"/>
<dbReference type="GO" id="GO:0046872">
    <property type="term" value="F:metal ion binding"/>
    <property type="evidence" value="ECO:0007669"/>
    <property type="project" value="UniProtKB-KW"/>
</dbReference>
<dbReference type="SUPFAM" id="SSF55785">
    <property type="entry name" value="PYP-like sensor domain (PAS domain)"/>
    <property type="match status" value="2"/>
</dbReference>
<dbReference type="InterPro" id="IPR036890">
    <property type="entry name" value="HATPase_C_sf"/>
</dbReference>
<keyword evidence="11" id="KW-0408">Iron</keyword>
<evidence type="ECO:0000256" key="4">
    <source>
        <dbReference type="ARBA" id="ARBA00012438"/>
    </source>
</evidence>
<dbReference type="InterPro" id="IPR013655">
    <property type="entry name" value="PAS_fold_3"/>
</dbReference>
<dbReference type="PROSITE" id="PS50112">
    <property type="entry name" value="PAS"/>
    <property type="match status" value="1"/>
</dbReference>
<evidence type="ECO:0000256" key="1">
    <source>
        <dbReference type="ARBA" id="ARBA00000085"/>
    </source>
</evidence>
<dbReference type="GO" id="GO:0051539">
    <property type="term" value="F:4 iron, 4 sulfur cluster binding"/>
    <property type="evidence" value="ECO:0007669"/>
    <property type="project" value="UniProtKB-KW"/>
</dbReference>
<dbReference type="Pfam" id="PF08447">
    <property type="entry name" value="PAS_3"/>
    <property type="match status" value="1"/>
</dbReference>
<dbReference type="InterPro" id="IPR011712">
    <property type="entry name" value="Sig_transdc_His_kin_sub3_dim/P"/>
</dbReference>
<dbReference type="GO" id="GO:0000155">
    <property type="term" value="F:phosphorelay sensor kinase activity"/>
    <property type="evidence" value="ECO:0007669"/>
    <property type="project" value="InterPro"/>
</dbReference>
<keyword evidence="13" id="KW-0411">Iron-sulfur</keyword>
<dbReference type="Pfam" id="PF07730">
    <property type="entry name" value="HisKA_3"/>
    <property type="match status" value="1"/>
</dbReference>
<evidence type="ECO:0000256" key="12">
    <source>
        <dbReference type="ARBA" id="ARBA00023012"/>
    </source>
</evidence>
<evidence type="ECO:0000313" key="19">
    <source>
        <dbReference type="Proteomes" id="UP000192276"/>
    </source>
</evidence>
<evidence type="ECO:0000256" key="7">
    <source>
        <dbReference type="ARBA" id="ARBA00022490"/>
    </source>
</evidence>
<dbReference type="AlphaFoldDB" id="A0A1V9GB32"/>
<dbReference type="InterPro" id="IPR050482">
    <property type="entry name" value="Sensor_HK_TwoCompSys"/>
</dbReference>
<evidence type="ECO:0000259" key="16">
    <source>
        <dbReference type="PROSITE" id="PS50109"/>
    </source>
</evidence>
<dbReference type="CDD" id="cd16917">
    <property type="entry name" value="HATPase_UhpB-NarQ-NarX-like"/>
    <property type="match status" value="1"/>
</dbReference>
<evidence type="ECO:0000256" key="6">
    <source>
        <dbReference type="ARBA" id="ARBA00022485"/>
    </source>
</evidence>
<keyword evidence="6" id="KW-0004">4Fe-4S</keyword>
<dbReference type="GO" id="GO:0046983">
    <property type="term" value="F:protein dimerization activity"/>
    <property type="evidence" value="ECO:0007669"/>
    <property type="project" value="InterPro"/>
</dbReference>
<dbReference type="InterPro" id="IPR005467">
    <property type="entry name" value="His_kinase_dom"/>
</dbReference>
<dbReference type="InterPro" id="IPR003594">
    <property type="entry name" value="HATPase_dom"/>
</dbReference>
<evidence type="ECO:0000256" key="10">
    <source>
        <dbReference type="ARBA" id="ARBA00022777"/>
    </source>
</evidence>
<dbReference type="InterPro" id="IPR001610">
    <property type="entry name" value="PAC"/>
</dbReference>
<dbReference type="RefSeq" id="WP_081161456.1">
    <property type="nucleotide sequence ID" value="NZ_LWBP01000019.1"/>
</dbReference>
<evidence type="ECO:0000256" key="8">
    <source>
        <dbReference type="ARBA" id="ARBA00022679"/>
    </source>
</evidence>
<dbReference type="Gene3D" id="3.30.565.10">
    <property type="entry name" value="Histidine kinase-like ATPase, C-terminal domain"/>
    <property type="match status" value="1"/>
</dbReference>
<dbReference type="GO" id="GO:0005737">
    <property type="term" value="C:cytoplasm"/>
    <property type="evidence" value="ECO:0007669"/>
    <property type="project" value="UniProtKB-SubCell"/>
</dbReference>
<comment type="caution">
    <text evidence="18">The sequence shown here is derived from an EMBL/GenBank/DDBJ whole genome shotgun (WGS) entry which is preliminary data.</text>
</comment>
<evidence type="ECO:0000313" key="18">
    <source>
        <dbReference type="EMBL" id="OQP67646.1"/>
    </source>
</evidence>
<dbReference type="GO" id="GO:0016020">
    <property type="term" value="C:membrane"/>
    <property type="evidence" value="ECO:0007669"/>
    <property type="project" value="InterPro"/>
</dbReference>
<evidence type="ECO:0000256" key="13">
    <source>
        <dbReference type="ARBA" id="ARBA00023014"/>
    </source>
</evidence>
<feature type="domain" description="PAS" evidence="17">
    <location>
        <begin position="166"/>
        <end position="238"/>
    </location>
</feature>
<keyword evidence="12" id="KW-0902">Two-component regulatory system</keyword>
<evidence type="ECO:0000259" key="17">
    <source>
        <dbReference type="PROSITE" id="PS50112"/>
    </source>
</evidence>
<comment type="function">
    <text evidence="14">Member of the two-component regulatory system NreB/NreC involved in the control of dissimilatory nitrate/nitrite reduction in response to oxygen. NreB functions as a direct oxygen sensor histidine kinase which is autophosphorylated, in the absence of oxygen, probably at the conserved histidine residue, and transfers its phosphate group probably to a conserved aspartate residue of NreC. NreB/NreC activates the expression of the nitrate (narGHJI) and nitrite (nir) reductase operons, as well as the putative nitrate transporter gene narT.</text>
</comment>
<evidence type="ECO:0000256" key="3">
    <source>
        <dbReference type="ARBA" id="ARBA00004496"/>
    </source>
</evidence>
<dbReference type="SMART" id="SM00387">
    <property type="entry name" value="HATPase_c"/>
    <property type="match status" value="1"/>
</dbReference>
<evidence type="ECO:0000256" key="15">
    <source>
        <dbReference type="ARBA" id="ARBA00030800"/>
    </source>
</evidence>
<dbReference type="PRINTS" id="PR00344">
    <property type="entry name" value="BCTRLSENSOR"/>
</dbReference>
<dbReference type="Pfam" id="PF02518">
    <property type="entry name" value="HATPase_c"/>
    <property type="match status" value="1"/>
</dbReference>
<dbReference type="SUPFAM" id="SSF55874">
    <property type="entry name" value="ATPase domain of HSP90 chaperone/DNA topoisomerase II/histidine kinase"/>
    <property type="match status" value="1"/>
</dbReference>
<comment type="subcellular location">
    <subcellularLocation>
        <location evidence="3">Cytoplasm</location>
    </subcellularLocation>
</comment>
<dbReference type="SMART" id="SM00091">
    <property type="entry name" value="PAS"/>
    <property type="match status" value="2"/>
</dbReference>
<evidence type="ECO:0000256" key="11">
    <source>
        <dbReference type="ARBA" id="ARBA00023004"/>
    </source>
</evidence>
<evidence type="ECO:0000256" key="2">
    <source>
        <dbReference type="ARBA" id="ARBA00001966"/>
    </source>
</evidence>
<accession>A0A1V9GB32</accession>
<protein>
    <recommendedName>
        <fullName evidence="5">Oxygen sensor histidine kinase NreB</fullName>
        <ecNumber evidence="4">2.7.13.3</ecNumber>
    </recommendedName>
    <alternativeName>
        <fullName evidence="15">Nitrogen regulation protein B</fullName>
    </alternativeName>
</protein>
<proteinExistence type="predicted"/>
<dbReference type="SMART" id="SM00086">
    <property type="entry name" value="PAC"/>
    <property type="match status" value="1"/>
</dbReference>
<organism evidence="18 19">
    <name type="scientific">Niastella populi</name>
    <dbReference type="NCBI Taxonomy" id="550983"/>
    <lineage>
        <taxon>Bacteria</taxon>
        <taxon>Pseudomonadati</taxon>
        <taxon>Bacteroidota</taxon>
        <taxon>Chitinophagia</taxon>
        <taxon>Chitinophagales</taxon>
        <taxon>Chitinophagaceae</taxon>
        <taxon>Niastella</taxon>
    </lineage>
</organism>
<evidence type="ECO:0000256" key="9">
    <source>
        <dbReference type="ARBA" id="ARBA00022723"/>
    </source>
</evidence>
<comment type="cofactor">
    <cofactor evidence="2">
        <name>[4Fe-4S] cluster</name>
        <dbReference type="ChEBI" id="CHEBI:49883"/>
    </cofactor>
</comment>
<dbReference type="PANTHER" id="PTHR24421">
    <property type="entry name" value="NITRATE/NITRITE SENSOR PROTEIN NARX-RELATED"/>
    <property type="match status" value="1"/>
</dbReference>
<gene>
    <name evidence="18" type="ORF">A4R26_33055</name>
</gene>
<dbReference type="Pfam" id="PF08448">
    <property type="entry name" value="PAS_4"/>
    <property type="match status" value="1"/>
</dbReference>
<evidence type="ECO:0000256" key="5">
    <source>
        <dbReference type="ARBA" id="ARBA00017322"/>
    </source>
</evidence>
<dbReference type="EC" id="2.7.13.3" evidence="4"/>
<dbReference type="InterPro" id="IPR004358">
    <property type="entry name" value="Sig_transdc_His_kin-like_C"/>
</dbReference>